<dbReference type="EMBL" id="KR011718">
    <property type="protein sequence ID" value="AKR17514.1"/>
    <property type="molecule type" value="Genomic_DNA"/>
</dbReference>
<sequence length="246" mass="29185">MMPARRSCAYYKYFLSNYLRCNERAMWRVTVESVRKFIGCDNDKIRVSVFVTLYDWEKHKDFQTILFKCFRLRKLDINILTLRRKLSRSLDNYVNATENQWSDLFVVTPYDEREQPENSIDTLGVYFQQHNCVPSLFLALEQLHHLHDINYNLLKVLESYTYTEIINVLSTYCTDSNRNQLVNVCVQLSKPFINDPVVNWRKFSNLKTALYKLGILQRVPLRSDGDYKFLKLLQCGPKTMNATCEK</sequence>
<keyword evidence="2" id="KW-1185">Reference proteome</keyword>
<dbReference type="GeneID" id="27429776"/>
<dbReference type="Proteomes" id="UP000202962">
    <property type="component" value="Segment"/>
</dbReference>
<organism evidence="1 2">
    <name type="scientific">Mocis latipes granulovirus</name>
    <dbReference type="NCBI Taxonomy" id="2072024"/>
    <lineage>
        <taxon>Viruses</taxon>
        <taxon>Viruses incertae sedis</taxon>
        <taxon>Naldaviricetes</taxon>
        <taxon>Lefavirales</taxon>
        <taxon>Baculoviridae</taxon>
        <taxon>Betabaculovirus</taxon>
        <taxon>Betabaculovirus molatipedis</taxon>
    </lineage>
</organism>
<dbReference type="OrthoDB" id="12368at10239"/>
<evidence type="ECO:0000313" key="2">
    <source>
        <dbReference type="Proteomes" id="UP000202962"/>
    </source>
</evidence>
<proteinExistence type="predicted"/>
<dbReference type="RefSeq" id="YP_009249913.1">
    <property type="nucleotide sequence ID" value="NC_029996.1"/>
</dbReference>
<protein>
    <submittedName>
        <fullName evidence="1">Uncharacterized protein</fullName>
    </submittedName>
</protein>
<dbReference type="KEGG" id="vg:27429776"/>
<evidence type="ECO:0000313" key="1">
    <source>
        <dbReference type="EMBL" id="AKR17514.1"/>
    </source>
</evidence>
<accession>A0A162GWU4</accession>
<name>A0A162GWU4_9BBAC</name>
<reference evidence="1 2" key="1">
    <citation type="submission" date="2015-03" db="EMBL/GenBank/DDBJ databases">
        <title>The complete genome sequence of Mocis sp. granulovirus.</title>
        <authorList>
            <person name="Ardisson-Araujo D.M.P."/>
            <person name="Melo F.L."/>
            <person name="Sosa-Gomez D.R."/>
            <person name="Ribeiro B.M."/>
        </authorList>
    </citation>
    <scope>NUCLEOTIDE SEQUENCE [LARGE SCALE GENOMIC DNA]</scope>
    <source>
        <strain evidence="1">Southern Brazil</strain>
    </source>
</reference>